<dbReference type="AlphaFoldDB" id="A0A8S2D3G4"/>
<evidence type="ECO:0000313" key="2">
    <source>
        <dbReference type="EMBL" id="CAF0803721.1"/>
    </source>
</evidence>
<organism evidence="2 4">
    <name type="scientific">Didymodactylos carnosus</name>
    <dbReference type="NCBI Taxonomy" id="1234261"/>
    <lineage>
        <taxon>Eukaryota</taxon>
        <taxon>Metazoa</taxon>
        <taxon>Spiralia</taxon>
        <taxon>Gnathifera</taxon>
        <taxon>Rotifera</taxon>
        <taxon>Eurotatoria</taxon>
        <taxon>Bdelloidea</taxon>
        <taxon>Philodinida</taxon>
        <taxon>Philodinidae</taxon>
        <taxon>Didymodactylos</taxon>
    </lineage>
</organism>
<dbReference type="EMBL" id="CAJOBA010001288">
    <property type="protein sequence ID" value="CAF3587241.1"/>
    <property type="molecule type" value="Genomic_DNA"/>
</dbReference>
<evidence type="ECO:0000313" key="4">
    <source>
        <dbReference type="Proteomes" id="UP000677228"/>
    </source>
</evidence>
<gene>
    <name evidence="2" type="ORF">OVA965_LOCUS4784</name>
    <name evidence="3" type="ORF">TMI583_LOCUS4782</name>
</gene>
<name>A0A8S2D3G4_9BILA</name>
<proteinExistence type="predicted"/>
<keyword evidence="1" id="KW-1133">Transmembrane helix</keyword>
<keyword evidence="1" id="KW-0472">Membrane</keyword>
<accession>A0A8S2D3G4</accession>
<dbReference type="Proteomes" id="UP000677228">
    <property type="component" value="Unassembled WGS sequence"/>
</dbReference>
<keyword evidence="1" id="KW-0812">Transmembrane</keyword>
<evidence type="ECO:0000256" key="1">
    <source>
        <dbReference type="SAM" id="Phobius"/>
    </source>
</evidence>
<dbReference type="Proteomes" id="UP000682733">
    <property type="component" value="Unassembled WGS sequence"/>
</dbReference>
<dbReference type="EMBL" id="CAJNOK010001288">
    <property type="protein sequence ID" value="CAF0803721.1"/>
    <property type="molecule type" value="Genomic_DNA"/>
</dbReference>
<feature type="transmembrane region" description="Helical" evidence="1">
    <location>
        <begin position="89"/>
        <end position="111"/>
    </location>
</feature>
<protein>
    <submittedName>
        <fullName evidence="2">Uncharacterized protein</fullName>
    </submittedName>
</protein>
<reference evidence="2" key="1">
    <citation type="submission" date="2021-02" db="EMBL/GenBank/DDBJ databases">
        <authorList>
            <person name="Nowell W R."/>
        </authorList>
    </citation>
    <scope>NUCLEOTIDE SEQUENCE</scope>
</reference>
<comment type="caution">
    <text evidence="2">The sequence shown here is derived from an EMBL/GenBank/DDBJ whole genome shotgun (WGS) entry which is preliminary data.</text>
</comment>
<sequence>MPPNVAGFEGQEQALDSLALLEKRLSDFAESAQDSMSGLERTLHEITQLQSIDQTSVQGENQKDRTLFSNVKRLRMPRPNSISLRPLRLSLIGITTFLAIASFVALVTLIIQVV</sequence>
<evidence type="ECO:0000313" key="3">
    <source>
        <dbReference type="EMBL" id="CAF3587241.1"/>
    </source>
</evidence>